<evidence type="ECO:0000259" key="5">
    <source>
        <dbReference type="Pfam" id="PF04932"/>
    </source>
</evidence>
<dbReference type="PANTHER" id="PTHR37422">
    <property type="entry name" value="TEICHURONIC ACID BIOSYNTHESIS PROTEIN TUAE"/>
    <property type="match status" value="1"/>
</dbReference>
<evidence type="ECO:0000256" key="4">
    <source>
        <dbReference type="ARBA" id="ARBA00023136"/>
    </source>
</evidence>
<dbReference type="AlphaFoldDB" id="A0A0B6AZC2"/>
<dbReference type="RefSeq" id="WP_034653803.1">
    <property type="nucleotide sequence ID" value="NZ_BCVB01000003.1"/>
</dbReference>
<evidence type="ECO:0000313" key="6">
    <source>
        <dbReference type="EMBL" id="AJI25284.1"/>
    </source>
</evidence>
<dbReference type="EMBL" id="CP009920">
    <property type="protein sequence ID" value="AJI25284.1"/>
    <property type="molecule type" value="Genomic_DNA"/>
</dbReference>
<evidence type="ECO:0000313" key="7">
    <source>
        <dbReference type="Proteomes" id="UP000031829"/>
    </source>
</evidence>
<evidence type="ECO:0000256" key="1">
    <source>
        <dbReference type="ARBA" id="ARBA00004141"/>
    </source>
</evidence>
<proteinExistence type="predicted"/>
<dbReference type="GO" id="GO:0016020">
    <property type="term" value="C:membrane"/>
    <property type="evidence" value="ECO:0007669"/>
    <property type="project" value="UniProtKB-SubCell"/>
</dbReference>
<dbReference type="PANTHER" id="PTHR37422:SF17">
    <property type="entry name" value="O-ANTIGEN LIGASE"/>
    <property type="match status" value="1"/>
</dbReference>
<feature type="domain" description="O-antigen ligase-related" evidence="5">
    <location>
        <begin position="196"/>
        <end position="335"/>
    </location>
</feature>
<protein>
    <submittedName>
        <fullName evidence="6">O-Antigen ligase family protein</fullName>
    </submittedName>
</protein>
<dbReference type="HOGENOM" id="CLU_666744_0_0_9"/>
<keyword evidence="4" id="KW-0472">Membrane</keyword>
<dbReference type="Proteomes" id="UP000031829">
    <property type="component" value="Chromosome"/>
</dbReference>
<dbReference type="GO" id="GO:0016874">
    <property type="term" value="F:ligase activity"/>
    <property type="evidence" value="ECO:0007669"/>
    <property type="project" value="UniProtKB-KW"/>
</dbReference>
<gene>
    <name evidence="6" type="ORF">BG04_3400</name>
</gene>
<dbReference type="InterPro" id="IPR051533">
    <property type="entry name" value="WaaL-like"/>
</dbReference>
<sequence length="400" mass="45827">MDSVYVQNRKPTVLFCLFVLVTLSKYNVNIGFSLKPYMIFLFALLLLSFASFYVYKLQAYEVLLLLFYLFYCMTGAFSLYPEASLRIMLGVLLILACYFLMKYVVAEFHSGSIKRALTGAGILFNGVSLLLYIAGLQAVHFQFASDVEIIKWGVMIDRSYPRLIGVLDDPNIYVFYNTLFFTYFLTNSDSTKNKVGLLLSTLTSVLTFSRGGLIAMVAVLILYLLITRSLNSLKTVFSFVFLFGVLALIAHFMTNFNVFTILTERADDFLHDGGSGRFSLWIRAFEFFSSHPFTGIGAFNFSEYNLFYYGEALYVHNTFLEILSETGMIGFCLYFSFLFLVLIQLLKQKIHKQEPYLFLTFIGFLLQMMSLSLIVNELFFLYLALLSGYLRNHLSEESAR</sequence>
<comment type="subcellular location">
    <subcellularLocation>
        <location evidence="1">Membrane</location>
        <topology evidence="1">Multi-pass membrane protein</topology>
    </subcellularLocation>
</comment>
<dbReference type="InterPro" id="IPR007016">
    <property type="entry name" value="O-antigen_ligase-rel_domated"/>
</dbReference>
<name>A0A0B6AZC2_PRIM2</name>
<dbReference type="GeneID" id="93641461"/>
<organism evidence="6 7">
    <name type="scientific">Priestia megaterium (strain ATCC 14581 / DSM 32 / CCUG 1817 / JCM 2506 / NBRC 15308 / NCIMB 9376 / NCTC 10342 / NRRL B-14308 / VKM B-512 / Ford 19)</name>
    <name type="common">Bacillus megaterium</name>
    <dbReference type="NCBI Taxonomy" id="1348623"/>
    <lineage>
        <taxon>Bacteria</taxon>
        <taxon>Bacillati</taxon>
        <taxon>Bacillota</taxon>
        <taxon>Bacilli</taxon>
        <taxon>Bacillales</taxon>
        <taxon>Bacillaceae</taxon>
        <taxon>Priestia</taxon>
    </lineage>
</organism>
<dbReference type="KEGG" id="bmeg:BG04_3400"/>
<keyword evidence="2" id="KW-0812">Transmembrane</keyword>
<accession>A0A0B6AZC2</accession>
<keyword evidence="3" id="KW-1133">Transmembrane helix</keyword>
<evidence type="ECO:0000256" key="3">
    <source>
        <dbReference type="ARBA" id="ARBA00022989"/>
    </source>
</evidence>
<evidence type="ECO:0000256" key="2">
    <source>
        <dbReference type="ARBA" id="ARBA00022692"/>
    </source>
</evidence>
<keyword evidence="6" id="KW-0436">Ligase</keyword>
<reference evidence="6 7" key="1">
    <citation type="journal article" date="2015" name="Genome Announc.">
        <title>Complete genome sequences for 35 biothreat assay-relevant bacillus species.</title>
        <authorList>
            <person name="Johnson S.L."/>
            <person name="Daligault H.E."/>
            <person name="Davenport K.W."/>
            <person name="Jaissle J."/>
            <person name="Frey K.G."/>
            <person name="Ladner J.T."/>
            <person name="Broomall S.M."/>
            <person name="Bishop-Lilly K.A."/>
            <person name="Bruce D.C."/>
            <person name="Gibbons H.S."/>
            <person name="Coyne S.R."/>
            <person name="Lo C.C."/>
            <person name="Meincke L."/>
            <person name="Munk A.C."/>
            <person name="Koroleva G.I."/>
            <person name="Rosenzweig C.N."/>
            <person name="Palacios G.F."/>
            <person name="Redden C.L."/>
            <person name="Minogue T.D."/>
            <person name="Chain P.S."/>
        </authorList>
    </citation>
    <scope>NUCLEOTIDE SEQUENCE [LARGE SCALE GENOMIC DNA]</scope>
    <source>
        <strain evidence="7">ATCC 14581 / DSM 32 / JCM 2506 / NBRC 15308 / NCIMB 9376 / NCTC 10342 / NRRL B-14308 / VKM B-512</strain>
    </source>
</reference>
<dbReference type="Pfam" id="PF04932">
    <property type="entry name" value="Wzy_C"/>
    <property type="match status" value="1"/>
</dbReference>